<evidence type="ECO:0000313" key="1">
    <source>
        <dbReference type="EMBL" id="AVQ13515.1"/>
    </source>
</evidence>
<dbReference type="GO" id="GO:0032259">
    <property type="term" value="P:methylation"/>
    <property type="evidence" value="ECO:0007669"/>
    <property type="project" value="UniProtKB-KW"/>
</dbReference>
<proteinExistence type="predicted"/>
<dbReference type="Proteomes" id="UP000033961">
    <property type="component" value="Chromosome I"/>
</dbReference>
<keyword evidence="1" id="KW-0808">Transferase</keyword>
<dbReference type="GO" id="GO:0008168">
    <property type="term" value="F:methyltransferase activity"/>
    <property type="evidence" value="ECO:0007669"/>
    <property type="project" value="UniProtKB-KW"/>
</dbReference>
<reference evidence="1 2" key="1">
    <citation type="journal article" date="2015" name="Genome Announc.">
        <title>Draft Genome Sequences of Leptospira santarosai Strains U160, U164, and U233, Isolated from Asymptomatic Cattle.</title>
        <authorList>
            <person name="Kremer F.S."/>
            <person name="Eslabao M.R."/>
            <person name="Provisor M."/>
            <person name="Woloski R.D."/>
            <person name="Ramires O.V."/>
            <person name="Moreno L.Z."/>
            <person name="Moreno A.M."/>
            <person name="Hamond C."/>
            <person name="Lilenbaum W."/>
            <person name="Dellagostin O.A."/>
        </authorList>
    </citation>
    <scope>NUCLEOTIDE SEQUENCE [LARGE SCALE GENOMIC DNA]</scope>
    <source>
        <strain evidence="1 2">U160</strain>
    </source>
</reference>
<organism evidence="1 2">
    <name type="scientific">Leptospira santarosai</name>
    <dbReference type="NCBI Taxonomy" id="28183"/>
    <lineage>
        <taxon>Bacteria</taxon>
        <taxon>Pseudomonadati</taxon>
        <taxon>Spirochaetota</taxon>
        <taxon>Spirochaetia</taxon>
        <taxon>Leptospirales</taxon>
        <taxon>Leptospiraceae</taxon>
        <taxon>Leptospira</taxon>
    </lineage>
</organism>
<gene>
    <name evidence="1" type="ORF">XB16_3221</name>
</gene>
<name>A0A2P1QX80_9LEPT</name>
<keyword evidence="1" id="KW-0489">Methyltransferase</keyword>
<dbReference type="AlphaFoldDB" id="A0A2P1QX80"/>
<accession>A0A2P1QX80</accession>
<evidence type="ECO:0000313" key="2">
    <source>
        <dbReference type="Proteomes" id="UP000033961"/>
    </source>
</evidence>
<sequence length="78" mass="8860">MTNSTAAVGDPLLYITKNESVFPLYQFDVIFVSERLLTYVRNQSEQVFLNGQEYTDISWLGAVPSEVWNLVRGAILKC</sequence>
<dbReference type="EMBL" id="CP027843">
    <property type="protein sequence ID" value="AVQ13515.1"/>
    <property type="molecule type" value="Genomic_DNA"/>
</dbReference>
<protein>
    <submittedName>
        <fullName evidence="1">Precorrin-3B C(17)-methyltransferase</fullName>
    </submittedName>
</protein>